<keyword evidence="2" id="KW-0472">Membrane</keyword>
<evidence type="ECO:0000256" key="2">
    <source>
        <dbReference type="SAM" id="Phobius"/>
    </source>
</evidence>
<dbReference type="EMBL" id="BAAANH010000003">
    <property type="protein sequence ID" value="GAA1757093.1"/>
    <property type="molecule type" value="Genomic_DNA"/>
</dbReference>
<keyword evidence="2" id="KW-1133">Transmembrane helix</keyword>
<feature type="transmembrane region" description="Helical" evidence="2">
    <location>
        <begin position="44"/>
        <end position="66"/>
    </location>
</feature>
<dbReference type="Proteomes" id="UP001500506">
    <property type="component" value="Unassembled WGS sequence"/>
</dbReference>
<evidence type="ECO:0000256" key="1">
    <source>
        <dbReference type="SAM" id="MobiDB-lite"/>
    </source>
</evidence>
<feature type="transmembrane region" description="Helical" evidence="2">
    <location>
        <begin position="78"/>
        <end position="100"/>
    </location>
</feature>
<gene>
    <name evidence="3" type="ORF">GCM10009747_14560</name>
</gene>
<keyword evidence="4" id="KW-1185">Reference proteome</keyword>
<accession>A0ABN2KKI9</accession>
<reference evidence="4" key="1">
    <citation type="journal article" date="2019" name="Int. J. Syst. Evol. Microbiol.">
        <title>The Global Catalogue of Microorganisms (GCM) 10K type strain sequencing project: providing services to taxonomists for standard genome sequencing and annotation.</title>
        <authorList>
            <consortium name="The Broad Institute Genomics Platform"/>
            <consortium name="The Broad Institute Genome Sequencing Center for Infectious Disease"/>
            <person name="Wu L."/>
            <person name="Ma J."/>
        </authorList>
    </citation>
    <scope>NUCLEOTIDE SEQUENCE [LARGE SCALE GENOMIC DNA]</scope>
    <source>
        <strain evidence="4">JCM 14319</strain>
    </source>
</reference>
<organism evidence="3 4">
    <name type="scientific">Agromyces humatus</name>
    <dbReference type="NCBI Taxonomy" id="279573"/>
    <lineage>
        <taxon>Bacteria</taxon>
        <taxon>Bacillati</taxon>
        <taxon>Actinomycetota</taxon>
        <taxon>Actinomycetes</taxon>
        <taxon>Micrococcales</taxon>
        <taxon>Microbacteriaceae</taxon>
        <taxon>Agromyces</taxon>
    </lineage>
</organism>
<keyword evidence="2" id="KW-0812">Transmembrane</keyword>
<sequence length="117" mass="12139">MRVTAPRTAGGTSARPVRSSGADDPAGDIAAVYVRSLIRSQLRLAVTVAVGFAVATVLFVLAIALVPGLDDAYLAGVPVSWVLLGAGIYPLVITVGGLYLRAAARNEARYRSLAEDE</sequence>
<comment type="caution">
    <text evidence="3">The sequence shown here is derived from an EMBL/GenBank/DDBJ whole genome shotgun (WGS) entry which is preliminary data.</text>
</comment>
<evidence type="ECO:0000313" key="3">
    <source>
        <dbReference type="EMBL" id="GAA1757093.1"/>
    </source>
</evidence>
<proteinExistence type="predicted"/>
<name>A0ABN2KKI9_9MICO</name>
<protein>
    <recommendedName>
        <fullName evidence="5">Heavy metal transporter</fullName>
    </recommendedName>
</protein>
<evidence type="ECO:0000313" key="4">
    <source>
        <dbReference type="Proteomes" id="UP001500506"/>
    </source>
</evidence>
<feature type="region of interest" description="Disordered" evidence="1">
    <location>
        <begin position="1"/>
        <end position="25"/>
    </location>
</feature>
<evidence type="ECO:0008006" key="5">
    <source>
        <dbReference type="Google" id="ProtNLM"/>
    </source>
</evidence>